<accession>A0A371YM46</accession>
<dbReference type="InterPro" id="IPR023614">
    <property type="entry name" value="Porin_dom_sf"/>
</dbReference>
<dbReference type="Proteomes" id="UP001595455">
    <property type="component" value="Unassembled WGS sequence"/>
</dbReference>
<reference evidence="4 5" key="2">
    <citation type="submission" date="2018-08" db="EMBL/GenBank/DDBJ databases">
        <title>The draft genome of Acinetobacter sichuanensis strain WCHAc060041.</title>
        <authorList>
            <person name="Qin J."/>
            <person name="Feng Y."/>
            <person name="Zong Z."/>
        </authorList>
    </citation>
    <scope>NUCLEOTIDE SEQUENCE [LARGE SCALE GENOMIC DNA]</scope>
    <source>
        <strain evidence="4 5">WCHAc060041</strain>
    </source>
</reference>
<proteinExistence type="predicted"/>
<dbReference type="EMBL" id="PYIX02000031">
    <property type="protein sequence ID" value="RFC82545.1"/>
    <property type="molecule type" value="Genomic_DNA"/>
</dbReference>
<evidence type="ECO:0000313" key="5">
    <source>
        <dbReference type="Proteomes" id="UP000240957"/>
    </source>
</evidence>
<evidence type="ECO:0000313" key="4">
    <source>
        <dbReference type="EMBL" id="RFC82545.1"/>
    </source>
</evidence>
<feature type="chain" id="PRO_5016580394" evidence="2">
    <location>
        <begin position="22"/>
        <end position="386"/>
    </location>
</feature>
<evidence type="ECO:0000256" key="1">
    <source>
        <dbReference type="ARBA" id="ARBA00022729"/>
    </source>
</evidence>
<dbReference type="PANTHER" id="PTHR34501:SF2">
    <property type="entry name" value="OUTER MEMBRANE PORIN F-RELATED"/>
    <property type="match status" value="1"/>
</dbReference>
<dbReference type="OrthoDB" id="6674170at2"/>
<name>A0A371YM46_9GAMM</name>
<evidence type="ECO:0000313" key="3">
    <source>
        <dbReference type="EMBL" id="MFC2995347.1"/>
    </source>
</evidence>
<dbReference type="RefSeq" id="WP_107009302.1">
    <property type="nucleotide sequence ID" value="NZ_JBHRSF010000021.1"/>
</dbReference>
<evidence type="ECO:0000313" key="6">
    <source>
        <dbReference type="Proteomes" id="UP001595455"/>
    </source>
</evidence>
<reference evidence="6" key="3">
    <citation type="journal article" date="2019" name="Int. J. Syst. Evol. Microbiol.">
        <title>The Global Catalogue of Microorganisms (GCM) 10K type strain sequencing project: providing services to taxonomists for standard genome sequencing and annotation.</title>
        <authorList>
            <consortium name="The Broad Institute Genomics Platform"/>
            <consortium name="The Broad Institute Genome Sequencing Center for Infectious Disease"/>
            <person name="Wu L."/>
            <person name="Ma J."/>
        </authorList>
    </citation>
    <scope>NUCLEOTIDE SEQUENCE [LARGE SCALE GENOMIC DNA]</scope>
    <source>
        <strain evidence="6">KCTC 62575</strain>
    </source>
</reference>
<keyword evidence="1 2" id="KW-0732">Signal</keyword>
<feature type="signal peptide" evidence="2">
    <location>
        <begin position="1"/>
        <end position="21"/>
    </location>
</feature>
<organism evidence="4 5">
    <name type="scientific">Acinetobacter sichuanensis</name>
    <dbReference type="NCBI Taxonomy" id="2136183"/>
    <lineage>
        <taxon>Bacteria</taxon>
        <taxon>Pseudomonadati</taxon>
        <taxon>Pseudomonadota</taxon>
        <taxon>Gammaproteobacteria</taxon>
        <taxon>Moraxellales</taxon>
        <taxon>Moraxellaceae</taxon>
        <taxon>Acinetobacter</taxon>
    </lineage>
</organism>
<comment type="caution">
    <text evidence="4">The sequence shown here is derived from an EMBL/GenBank/DDBJ whole genome shotgun (WGS) entry which is preliminary data.</text>
</comment>
<dbReference type="EMBL" id="JBHRSF010000021">
    <property type="protein sequence ID" value="MFC2995347.1"/>
    <property type="molecule type" value="Genomic_DNA"/>
</dbReference>
<dbReference type="AlphaFoldDB" id="A0A371YM46"/>
<protein>
    <submittedName>
        <fullName evidence="4">Porin</fullName>
    </submittedName>
</protein>
<dbReference type="PANTHER" id="PTHR34501">
    <property type="entry name" value="PROTEIN YDDL-RELATED"/>
    <property type="match status" value="1"/>
</dbReference>
<evidence type="ECO:0000256" key="2">
    <source>
        <dbReference type="SAM" id="SignalP"/>
    </source>
</evidence>
<reference evidence="3" key="1">
    <citation type="journal article" date="2014" name="Int. J. Syst. Evol. Microbiol.">
        <title>Complete genome of a new Firmicutes species belonging to the dominant human colonic microbiota ('Ruminococcus bicirculans') reveals two chromosomes and a selective capacity to utilize plant glucans.</title>
        <authorList>
            <consortium name="NISC Comparative Sequencing Program"/>
            <person name="Wegmann U."/>
            <person name="Louis P."/>
            <person name="Goesmann A."/>
            <person name="Henrissat B."/>
            <person name="Duncan S.H."/>
            <person name="Flint H.J."/>
        </authorList>
    </citation>
    <scope>NUCLEOTIDE SEQUENCE</scope>
    <source>
        <strain evidence="3">KCTC 62575</strain>
    </source>
</reference>
<dbReference type="Gene3D" id="2.40.160.10">
    <property type="entry name" value="Porin"/>
    <property type="match status" value="1"/>
</dbReference>
<keyword evidence="6" id="KW-1185">Reference proteome</keyword>
<sequence>MNLHFHYLTISGLLISSIAYAQVNIIDQEHVFNNQDHFQLNTSGSIRLQALNFEEYNDSNSSQKARRNGYSAASRIYVNADYQMNAKTHLIAGYQTYINPAKILDWDGHYQKSDQSLDTAQLYFGIQDADLGTLKYGQMNSLYYDVVGIKTDLWNYSPLAQPATWSTQSFYDGTEASRKTLRYEKINDHFNWYAAYMFKDQTYPAANENLQYKRQHGFALATDLKITSYLTWSMAWQRTQSDLISLLNDTEKSYTQDIMGTSLFFLKDSWMIGIGAGLYKNIHPNRQLSLNNNQDVDHFLNTESYGLEYYVGYKLPIDQHIIQSIRPYFMGNHFSYTSGGDFYRKDNGLGVAVRFNKGIGFDYEHLFTQDSFNTPYMDLFRLRYEF</sequence>
<dbReference type="InterPro" id="IPR050298">
    <property type="entry name" value="Gram-neg_bact_OMP"/>
</dbReference>
<dbReference type="Proteomes" id="UP000240957">
    <property type="component" value="Unassembled WGS sequence"/>
</dbReference>
<dbReference type="SUPFAM" id="SSF56935">
    <property type="entry name" value="Porins"/>
    <property type="match status" value="1"/>
</dbReference>
<gene>
    <name evidence="3" type="ORF">ACFODO_08715</name>
    <name evidence="4" type="ORF">C9E89_015810</name>
</gene>
<reference evidence="3" key="4">
    <citation type="submission" date="2024-09" db="EMBL/GenBank/DDBJ databases">
        <authorList>
            <person name="Sun Q."/>
            <person name="Mori K."/>
        </authorList>
    </citation>
    <scope>NUCLEOTIDE SEQUENCE</scope>
    <source>
        <strain evidence="3">KCTC 62575</strain>
    </source>
</reference>